<dbReference type="SUPFAM" id="SSF110395">
    <property type="entry name" value="CutC-like"/>
    <property type="match status" value="1"/>
</dbReference>
<dbReference type="EMBL" id="LTDM01000016">
    <property type="protein sequence ID" value="OLS02827.1"/>
    <property type="molecule type" value="Genomic_DNA"/>
</dbReference>
<name>A0A1U7M697_TISCR</name>
<keyword evidence="2" id="KW-0378">Hydrolase</keyword>
<dbReference type="Pfam" id="PF12392">
    <property type="entry name" value="DUF3656"/>
    <property type="match status" value="1"/>
</dbReference>
<feature type="domain" description="Peptidase U32 collagenase" evidence="1">
    <location>
        <begin position="376"/>
        <end position="490"/>
    </location>
</feature>
<dbReference type="InterPro" id="IPR020988">
    <property type="entry name" value="Pept_U32_collagenase"/>
</dbReference>
<dbReference type="InterPro" id="IPR036822">
    <property type="entry name" value="CutC-like_dom_sf"/>
</dbReference>
<dbReference type="Pfam" id="PF01136">
    <property type="entry name" value="Peptidase_U32"/>
    <property type="match status" value="2"/>
</dbReference>
<proteinExistence type="predicted"/>
<gene>
    <name evidence="2" type="primary">ydcP_2</name>
    <name evidence="2" type="ORF">TICRE_11770</name>
</gene>
<dbReference type="InterPro" id="IPR001539">
    <property type="entry name" value="Peptidase_U32"/>
</dbReference>
<dbReference type="Proteomes" id="UP000186112">
    <property type="component" value="Unassembled WGS sequence"/>
</dbReference>
<protein>
    <submittedName>
        <fullName evidence="2">Putative protease YdcP</fullName>
        <ecNumber evidence="2">3.4.-.-</ecNumber>
    </submittedName>
</protein>
<keyword evidence="3" id="KW-1185">Reference proteome</keyword>
<reference evidence="2 3" key="1">
    <citation type="submission" date="2016-02" db="EMBL/GenBank/DDBJ databases">
        <title>Genome sequence of Tissierella creatinophila DSM 6911.</title>
        <authorList>
            <person name="Poehlein A."/>
            <person name="Daniel R."/>
        </authorList>
    </citation>
    <scope>NUCLEOTIDE SEQUENCE [LARGE SCALE GENOMIC DNA]</scope>
    <source>
        <strain evidence="2 3">DSM 6911</strain>
    </source>
</reference>
<dbReference type="AlphaFoldDB" id="A0A1U7M697"/>
<dbReference type="EC" id="3.4.-.-" evidence="2"/>
<dbReference type="PANTHER" id="PTHR30217:SF10">
    <property type="entry name" value="23S RRNA 5-HYDROXYCYTIDINE C2501 SYNTHASE"/>
    <property type="match status" value="1"/>
</dbReference>
<keyword evidence="2" id="KW-0645">Protease</keyword>
<accession>A0A1U7M697</accession>
<organism evidence="2 3">
    <name type="scientific">Tissierella creatinophila DSM 6911</name>
    <dbReference type="NCBI Taxonomy" id="1123403"/>
    <lineage>
        <taxon>Bacteria</taxon>
        <taxon>Bacillati</taxon>
        <taxon>Bacillota</taxon>
        <taxon>Tissierellia</taxon>
        <taxon>Tissierellales</taxon>
        <taxon>Tissierellaceae</taxon>
        <taxon>Tissierella</taxon>
    </lineage>
</organism>
<dbReference type="InterPro" id="IPR051454">
    <property type="entry name" value="RNA/ubiquinone_mod_enzymes"/>
</dbReference>
<comment type="caution">
    <text evidence="2">The sequence shown here is derived from an EMBL/GenBank/DDBJ whole genome shotgun (WGS) entry which is preliminary data.</text>
</comment>
<dbReference type="PROSITE" id="PS01276">
    <property type="entry name" value="PEPTIDASE_U32"/>
    <property type="match status" value="1"/>
</dbReference>
<dbReference type="PANTHER" id="PTHR30217">
    <property type="entry name" value="PEPTIDASE U32 FAMILY"/>
    <property type="match status" value="1"/>
</dbReference>
<evidence type="ECO:0000259" key="1">
    <source>
        <dbReference type="Pfam" id="PF12392"/>
    </source>
</evidence>
<evidence type="ECO:0000313" key="3">
    <source>
        <dbReference type="Proteomes" id="UP000186112"/>
    </source>
</evidence>
<evidence type="ECO:0000313" key="2">
    <source>
        <dbReference type="EMBL" id="OLS02827.1"/>
    </source>
</evidence>
<sequence length="803" mass="91998">MNYNTELLAPVGSMESLYAAVQNGANAVYLGGKSFNARHFASNFSYDELREVIGYAHLNDVKVYITINILIENKEMEKALDYIRFLYEEDVDAIIVQDLGLAKLVHELFPKLNIHASTQMTINNLEGVKLLEELGFNRVVLARETPLEEIKRIKRGSQIELEGFIHGALCVSYSGQCLMSSVIGGRSGNRGRCAQPCRMPYSIVDKNGDLLDDWQERYLLSPKDLNTLDYIEEIINAGIHSLKIEGRMKRPEYVATIVETYRKVIDKNEKASPKEKEDVEQIFNRGFTKGVGLGDFGRDFISMDRPDNRGTTLGTVINTNRDTVFILLKNTLEKEDGIEFTLLNGKYKGMKSPISGKKGDTVEVKKIGNVRKNSPVYKSSSITLLKKAQESYVKNKNIYPINMEITIKIGQNPILKLNYRDYETLNHVDFAVQEAKSKGLTKEKIREQLSKLGDTQFSLNNLDINLDENSFLPLSVLNELRRDATYSLNKYLENKNNRDRFNDQDFKEKKEQVLNIKKHQKTIKRKLSVKVDSIEQLEQLDFKKLDRIYIPLTDDIFETIKTLKEKDIEVYISTEKILYRNDFKRLEKRLEPIKDLIDGVSVQNLGTLKFIKENYNFKIHGSTGLNIFNSYTVDFFKEMGVDSMTLSPELNLSQINGIEKKVGGDLESIVYGYLPVMTTKTCPMALVKGCKDDKECKTCNFANGYGLNDRMDKTFYISRKEGFTTIYNSVPLMVLDSMDQIYNSGINIGRLDFTIEIENIKEIQVAYHKYINGIWNEKESREFIETIKDTTEITKGHFFRGVV</sequence>
<dbReference type="RefSeq" id="WP_198927500.1">
    <property type="nucleotide sequence ID" value="NZ_LTDM01000016.1"/>
</dbReference>
<dbReference type="GO" id="GO:0006508">
    <property type="term" value="P:proteolysis"/>
    <property type="evidence" value="ECO:0007669"/>
    <property type="project" value="UniProtKB-KW"/>
</dbReference>
<dbReference type="GO" id="GO:0008233">
    <property type="term" value="F:peptidase activity"/>
    <property type="evidence" value="ECO:0007669"/>
    <property type="project" value="UniProtKB-KW"/>
</dbReference>